<feature type="non-terminal residue" evidence="2">
    <location>
        <position position="191"/>
    </location>
</feature>
<dbReference type="InterPro" id="IPR027417">
    <property type="entry name" value="P-loop_NTPase"/>
</dbReference>
<reference evidence="2 3" key="1">
    <citation type="journal article" date="2016" name="Mol. Biol. Evol.">
        <title>Comparative Genomics of Early-Diverging Mushroom-Forming Fungi Provides Insights into the Origins of Lignocellulose Decay Capabilities.</title>
        <authorList>
            <person name="Nagy L.G."/>
            <person name="Riley R."/>
            <person name="Tritt A."/>
            <person name="Adam C."/>
            <person name="Daum C."/>
            <person name="Floudas D."/>
            <person name="Sun H."/>
            <person name="Yadav J.S."/>
            <person name="Pangilinan J."/>
            <person name="Larsson K.H."/>
            <person name="Matsuura K."/>
            <person name="Barry K."/>
            <person name="Labutti K."/>
            <person name="Kuo R."/>
            <person name="Ohm R.A."/>
            <person name="Bhattacharya S.S."/>
            <person name="Shirouzu T."/>
            <person name="Yoshinaga Y."/>
            <person name="Martin F.M."/>
            <person name="Grigoriev I.V."/>
            <person name="Hibbett D.S."/>
        </authorList>
    </citation>
    <scope>NUCLEOTIDE SEQUENCE [LARGE SCALE GENOMIC DNA]</scope>
    <source>
        <strain evidence="2 3">CBS 109695</strain>
    </source>
</reference>
<protein>
    <recommendedName>
        <fullName evidence="1">NB-ARC domain-containing protein</fullName>
    </recommendedName>
</protein>
<keyword evidence="3" id="KW-1185">Reference proteome</keyword>
<dbReference type="Proteomes" id="UP000076532">
    <property type="component" value="Unassembled WGS sequence"/>
</dbReference>
<dbReference type="OrthoDB" id="1658288at2759"/>
<sequence>NYAPTGTISRHFVGRTDELLRIDCAFGSPRGTNHPVRYALCGAVGIGKSQLALQYADRAYARGRYSHVFHMIASSADQIHKGLVHMLHLMQPSDYACAESIEAYEARRWLEDAHPGIVWLLIVDSAVLDSVNYLRTCLPRRNRGGDILFVAQSEAVAKALADEGHDTVLEVGLLAQDDAVQLLLKKTGVEE</sequence>
<dbReference type="Pfam" id="PF00931">
    <property type="entry name" value="NB-ARC"/>
    <property type="match status" value="1"/>
</dbReference>
<dbReference type="SUPFAM" id="SSF52540">
    <property type="entry name" value="P-loop containing nucleoside triphosphate hydrolases"/>
    <property type="match status" value="1"/>
</dbReference>
<gene>
    <name evidence="2" type="ORF">FIBSPDRAFT_716751</name>
</gene>
<evidence type="ECO:0000313" key="2">
    <source>
        <dbReference type="EMBL" id="KZP22774.1"/>
    </source>
</evidence>
<proteinExistence type="predicted"/>
<feature type="domain" description="NB-ARC" evidence="1">
    <location>
        <begin position="39"/>
        <end position="187"/>
    </location>
</feature>
<evidence type="ECO:0000313" key="3">
    <source>
        <dbReference type="Proteomes" id="UP000076532"/>
    </source>
</evidence>
<dbReference type="GO" id="GO:0043531">
    <property type="term" value="F:ADP binding"/>
    <property type="evidence" value="ECO:0007669"/>
    <property type="project" value="InterPro"/>
</dbReference>
<feature type="non-terminal residue" evidence="2">
    <location>
        <position position="1"/>
    </location>
</feature>
<organism evidence="2 3">
    <name type="scientific">Athelia psychrophila</name>
    <dbReference type="NCBI Taxonomy" id="1759441"/>
    <lineage>
        <taxon>Eukaryota</taxon>
        <taxon>Fungi</taxon>
        <taxon>Dikarya</taxon>
        <taxon>Basidiomycota</taxon>
        <taxon>Agaricomycotina</taxon>
        <taxon>Agaricomycetes</taxon>
        <taxon>Agaricomycetidae</taxon>
        <taxon>Atheliales</taxon>
        <taxon>Atheliaceae</taxon>
        <taxon>Athelia</taxon>
    </lineage>
</organism>
<name>A0A166LBC7_9AGAM</name>
<accession>A0A166LBC7</accession>
<dbReference type="AlphaFoldDB" id="A0A166LBC7"/>
<dbReference type="EMBL" id="KV417537">
    <property type="protein sequence ID" value="KZP22774.1"/>
    <property type="molecule type" value="Genomic_DNA"/>
</dbReference>
<dbReference type="Gene3D" id="3.40.50.300">
    <property type="entry name" value="P-loop containing nucleotide triphosphate hydrolases"/>
    <property type="match status" value="1"/>
</dbReference>
<evidence type="ECO:0000259" key="1">
    <source>
        <dbReference type="Pfam" id="PF00931"/>
    </source>
</evidence>
<dbReference type="InterPro" id="IPR002182">
    <property type="entry name" value="NB-ARC"/>
</dbReference>